<dbReference type="PANTHER" id="PTHR18919">
    <property type="entry name" value="ACETYL-COA C-ACYLTRANSFERASE"/>
    <property type="match status" value="1"/>
</dbReference>
<evidence type="ECO:0000256" key="5">
    <source>
        <dbReference type="ARBA" id="ARBA00022679"/>
    </source>
</evidence>
<feature type="domain" description="Thiolase C-terminal" evidence="13">
    <location>
        <begin position="314"/>
        <end position="453"/>
    </location>
</feature>
<evidence type="ECO:0000256" key="7">
    <source>
        <dbReference type="ARBA" id="ARBA00023098"/>
    </source>
</evidence>
<evidence type="ECO:0000259" key="13">
    <source>
        <dbReference type="Pfam" id="PF02803"/>
    </source>
</evidence>
<dbReference type="InterPro" id="IPR020610">
    <property type="entry name" value="Thiolase_AS"/>
</dbReference>
<evidence type="ECO:0000256" key="2">
    <source>
        <dbReference type="ARBA" id="ARBA00005005"/>
    </source>
</evidence>
<keyword evidence="5 11" id="KW-0808">Transferase</keyword>
<dbReference type="NCBIfam" id="TIGR01930">
    <property type="entry name" value="AcCoA-C-Actrans"/>
    <property type="match status" value="1"/>
</dbReference>
<comment type="pathway">
    <text evidence="2">Lipid metabolism; fatty acid beta-oxidation.</text>
</comment>
<evidence type="ECO:0000256" key="6">
    <source>
        <dbReference type="ARBA" id="ARBA00022832"/>
    </source>
</evidence>
<name>A0AAV7KG73_9METZ</name>
<dbReference type="EC" id="2.3.1.16" evidence="10"/>
<dbReference type="Pfam" id="PF02803">
    <property type="entry name" value="Thiolase_C"/>
    <property type="match status" value="1"/>
</dbReference>
<evidence type="ECO:0000256" key="8">
    <source>
        <dbReference type="ARBA" id="ARBA00023128"/>
    </source>
</evidence>
<keyword evidence="15" id="KW-1185">Reference proteome</keyword>
<dbReference type="InterPro" id="IPR016039">
    <property type="entry name" value="Thiolase-like"/>
</dbReference>
<evidence type="ECO:0000259" key="12">
    <source>
        <dbReference type="Pfam" id="PF00108"/>
    </source>
</evidence>
<dbReference type="InterPro" id="IPR020617">
    <property type="entry name" value="Thiolase_C"/>
</dbReference>
<evidence type="ECO:0000313" key="14">
    <source>
        <dbReference type="EMBL" id="KAI6660347.1"/>
    </source>
</evidence>
<dbReference type="Gene3D" id="3.40.47.10">
    <property type="match status" value="1"/>
</dbReference>
<keyword evidence="4" id="KW-0963">Cytoplasm</keyword>
<dbReference type="GO" id="GO:0006635">
    <property type="term" value="P:fatty acid beta-oxidation"/>
    <property type="evidence" value="ECO:0007669"/>
    <property type="project" value="TreeGrafter"/>
</dbReference>
<dbReference type="InterPro" id="IPR002155">
    <property type="entry name" value="Thiolase"/>
</dbReference>
<evidence type="ECO:0000256" key="1">
    <source>
        <dbReference type="ARBA" id="ARBA00004173"/>
    </source>
</evidence>
<keyword evidence="8" id="KW-0496">Mitochondrion</keyword>
<feature type="domain" description="Thiolase N-terminal" evidence="12">
    <location>
        <begin position="37"/>
        <end position="307"/>
    </location>
</feature>
<comment type="caution">
    <text evidence="14">The sequence shown here is derived from an EMBL/GenBank/DDBJ whole genome shotgun (WGS) entry which is preliminary data.</text>
</comment>
<dbReference type="Pfam" id="PF00108">
    <property type="entry name" value="Thiolase_N"/>
    <property type="match status" value="1"/>
</dbReference>
<keyword evidence="6" id="KW-0276">Fatty acid metabolism</keyword>
<protein>
    <recommendedName>
        <fullName evidence="10">acetyl-CoA C-acyltransferase</fullName>
        <ecNumber evidence="10">2.3.1.16</ecNumber>
    </recommendedName>
</protein>
<dbReference type="Proteomes" id="UP001165289">
    <property type="component" value="Unassembled WGS sequence"/>
</dbReference>
<accession>A0AAV7KG73</accession>
<dbReference type="InterPro" id="IPR020613">
    <property type="entry name" value="Thiolase_CS"/>
</dbReference>
<dbReference type="FunFam" id="3.40.47.10:FF:000011">
    <property type="entry name" value="3-ketoacyl-CoA thiolase"/>
    <property type="match status" value="1"/>
</dbReference>
<keyword evidence="7" id="KW-0443">Lipid metabolism</keyword>
<reference evidence="14 15" key="1">
    <citation type="journal article" date="2023" name="BMC Biol.">
        <title>The compact genome of the sponge Oopsacas minuta (Hexactinellida) is lacking key metazoan core genes.</title>
        <authorList>
            <person name="Santini S."/>
            <person name="Schenkelaars Q."/>
            <person name="Jourda C."/>
            <person name="Duchesne M."/>
            <person name="Belahbib H."/>
            <person name="Rocher C."/>
            <person name="Selva M."/>
            <person name="Riesgo A."/>
            <person name="Vervoort M."/>
            <person name="Leys S.P."/>
            <person name="Kodjabachian L."/>
            <person name="Le Bivic A."/>
            <person name="Borchiellini C."/>
            <person name="Claverie J.M."/>
            <person name="Renard E."/>
        </authorList>
    </citation>
    <scope>NUCLEOTIDE SEQUENCE [LARGE SCALE GENOMIC DNA]</scope>
    <source>
        <strain evidence="14">SPO-2</strain>
    </source>
</reference>
<gene>
    <name evidence="14" type="ORF">LOD99_13934</name>
</gene>
<evidence type="ECO:0000256" key="3">
    <source>
        <dbReference type="ARBA" id="ARBA00010982"/>
    </source>
</evidence>
<sequence>MLQRGGRSILHSSILTNVCKRNVSQGVKPRFFMKQNIVLIDGARTPFLTSGTDFKNLMPHDLARNAISGLLSRTQFSPSNLDYVVVGNVIQEVSTSNVAKEAALGAGVPNSVPCHTVSQACISSNQAITTGLGLITSGQADVVLAGGTETMSDVPIRVSRPMRKILLEFNKAKATGKRLSLAFSALSKLGLELPGITEFSTNETMGHSGDRLAAAFGITRREQDEYALRSHSLAQKAQNEGNLSDVLSIMVPGINRPVDKDNGIRVSTIDKLGQLRPAFIKPHGTVTPANASFLTDGGSAILMMTEEKALAMGYKPKAYLRDFCYAAQDPKDQLLLGPTYATSKLLSRTGMSINDFDVYELHEAFAGQILANLTAMNSEYFSKSFLGGKKVGELPIERLNLWGGSLSLGHPFGATGCRLVTTAANRLRKENGKFALVAACAAGGHGHAIVVERYPS</sequence>
<comment type="subcellular location">
    <subcellularLocation>
        <location evidence="1">Mitochondrion</location>
    </subcellularLocation>
</comment>
<organism evidence="14 15">
    <name type="scientific">Oopsacas minuta</name>
    <dbReference type="NCBI Taxonomy" id="111878"/>
    <lineage>
        <taxon>Eukaryota</taxon>
        <taxon>Metazoa</taxon>
        <taxon>Porifera</taxon>
        <taxon>Hexactinellida</taxon>
        <taxon>Hexasterophora</taxon>
        <taxon>Lyssacinosida</taxon>
        <taxon>Leucopsacidae</taxon>
        <taxon>Oopsacas</taxon>
    </lineage>
</organism>
<dbReference type="InterPro" id="IPR020616">
    <property type="entry name" value="Thiolase_N"/>
</dbReference>
<dbReference type="PROSITE" id="PS00737">
    <property type="entry name" value="THIOLASE_2"/>
    <property type="match status" value="1"/>
</dbReference>
<dbReference type="GO" id="GO:0003988">
    <property type="term" value="F:acetyl-CoA C-acyltransferase activity"/>
    <property type="evidence" value="ECO:0007669"/>
    <property type="project" value="UniProtKB-EC"/>
</dbReference>
<dbReference type="PROSITE" id="PS00098">
    <property type="entry name" value="THIOLASE_1"/>
    <property type="match status" value="1"/>
</dbReference>
<dbReference type="AlphaFoldDB" id="A0AAV7KG73"/>
<dbReference type="PROSITE" id="PS00099">
    <property type="entry name" value="THIOLASE_3"/>
    <property type="match status" value="1"/>
</dbReference>
<comment type="similarity">
    <text evidence="3 11">Belongs to the thiolase-like superfamily. Thiolase family.</text>
</comment>
<dbReference type="EMBL" id="JAKMXF010000033">
    <property type="protein sequence ID" value="KAI6660347.1"/>
    <property type="molecule type" value="Genomic_DNA"/>
</dbReference>
<evidence type="ECO:0000313" key="15">
    <source>
        <dbReference type="Proteomes" id="UP001165289"/>
    </source>
</evidence>
<evidence type="ECO:0000256" key="4">
    <source>
        <dbReference type="ARBA" id="ARBA00022490"/>
    </source>
</evidence>
<keyword evidence="9 11" id="KW-0012">Acyltransferase</keyword>
<dbReference type="SUPFAM" id="SSF53901">
    <property type="entry name" value="Thiolase-like"/>
    <property type="match status" value="2"/>
</dbReference>
<evidence type="ECO:0000256" key="10">
    <source>
        <dbReference type="ARBA" id="ARBA00024073"/>
    </source>
</evidence>
<dbReference type="PANTHER" id="PTHR18919:SF153">
    <property type="entry name" value="TRIFUNCTIONAL ENZYME SUBUNIT BETA, MITOCHONDRIAL"/>
    <property type="match status" value="1"/>
</dbReference>
<dbReference type="InterPro" id="IPR020615">
    <property type="entry name" value="Thiolase_acyl_enz_int_AS"/>
</dbReference>
<dbReference type="GO" id="GO:0005739">
    <property type="term" value="C:mitochondrion"/>
    <property type="evidence" value="ECO:0007669"/>
    <property type="project" value="UniProtKB-SubCell"/>
</dbReference>
<evidence type="ECO:0000256" key="11">
    <source>
        <dbReference type="RuleBase" id="RU003557"/>
    </source>
</evidence>
<proteinExistence type="inferred from homology"/>
<dbReference type="CDD" id="cd00751">
    <property type="entry name" value="thiolase"/>
    <property type="match status" value="1"/>
</dbReference>
<evidence type="ECO:0000256" key="9">
    <source>
        <dbReference type="ARBA" id="ARBA00023315"/>
    </source>
</evidence>